<organism evidence="2 3">
    <name type="scientific">Pedobacter kyungheensis</name>
    <dbReference type="NCBI Taxonomy" id="1069985"/>
    <lineage>
        <taxon>Bacteria</taxon>
        <taxon>Pseudomonadati</taxon>
        <taxon>Bacteroidota</taxon>
        <taxon>Sphingobacteriia</taxon>
        <taxon>Sphingobacteriales</taxon>
        <taxon>Sphingobacteriaceae</taxon>
        <taxon>Pedobacter</taxon>
    </lineage>
</organism>
<dbReference type="InterPro" id="IPR029471">
    <property type="entry name" value="HNH_5"/>
</dbReference>
<protein>
    <recommendedName>
        <fullName evidence="1">HNH endonuclease 5 domain-containing protein</fullName>
    </recommendedName>
</protein>
<evidence type="ECO:0000313" key="3">
    <source>
        <dbReference type="Proteomes" id="UP000031246"/>
    </source>
</evidence>
<dbReference type="RefSeq" id="WP_039478804.1">
    <property type="nucleotide sequence ID" value="NZ_JSYN01000021.1"/>
</dbReference>
<evidence type="ECO:0000313" key="2">
    <source>
        <dbReference type="EMBL" id="KIA92274.1"/>
    </source>
</evidence>
<reference evidence="2 3" key="1">
    <citation type="submission" date="2014-10" db="EMBL/GenBank/DDBJ databases">
        <title>Pedobacter Kyungheensis.</title>
        <authorList>
            <person name="Anderson B.M."/>
            <person name="Newman J.D."/>
        </authorList>
    </citation>
    <scope>NUCLEOTIDE SEQUENCE [LARGE SCALE GENOMIC DNA]</scope>
    <source>
        <strain evidence="2 3">KACC 16221</strain>
    </source>
</reference>
<name>A0A0C1FWM9_9SPHI</name>
<accession>A0A0C1FWM9</accession>
<dbReference type="Proteomes" id="UP000031246">
    <property type="component" value="Unassembled WGS sequence"/>
</dbReference>
<dbReference type="EMBL" id="JSYN01000021">
    <property type="protein sequence ID" value="KIA92274.1"/>
    <property type="molecule type" value="Genomic_DNA"/>
</dbReference>
<dbReference type="OrthoDB" id="255953at2"/>
<evidence type="ECO:0000259" key="1">
    <source>
        <dbReference type="Pfam" id="PF14279"/>
    </source>
</evidence>
<dbReference type="AlphaFoldDB" id="A0A0C1FWM9"/>
<keyword evidence="3" id="KW-1185">Reference proteome</keyword>
<dbReference type="Pfam" id="PF14279">
    <property type="entry name" value="HNH_5"/>
    <property type="match status" value="1"/>
</dbReference>
<proteinExistence type="predicted"/>
<gene>
    <name evidence="2" type="ORF">OC25_17740</name>
</gene>
<feature type="domain" description="HNH endonuclease 5" evidence="1">
    <location>
        <begin position="50"/>
        <end position="92"/>
    </location>
</feature>
<comment type="caution">
    <text evidence="2">The sequence shown here is derived from an EMBL/GenBank/DDBJ whole genome shotgun (WGS) entry which is preliminary data.</text>
</comment>
<sequence length="374" mass="43708">MADKKSIEYFTFSQYREALEHFQMHYDIQDVIITPTEVQPKGKPKSERVCRFCGRKNDPGAFKSVSHLIPEMLGNKYLFADFECDKCNQQLSKYENDLAYFLGIFRTLFRIKGKRGIPTFDSKSNTVRAKDEDFYGGRAFNIEETSDQYKSFKFDKETGSCTITYKKHGYIPINLYKILFKIALSVLPQEDAGQHQRAYQFILSEQKYDWVAGMCKIVYFDLPFDFRMTLPVCYLFKKREVQAKLPTHFFMFHFQHMVFQFPLHYNIEDIRSGLYQTGEVDLPFCPPILYRDPGTATCHSEIRDLSSYEKMEEVQQMSFGMDPEYLTQLGAMNPETGEITGIAFKPDEIVRMVIYEGDEKPEFPKFNGRKESGS</sequence>